<sequence>MAVRPRPTRLKGPVKQISVAKLKNLVRSTQRFRRFTVVWCNGNGVPFNTTGFFAIARFPDGTFIQATRFDSFGVAVFSRLRTPLRSPIVITTFNSAGVLFRTRNVPAGVAAFVIIG</sequence>
<dbReference type="EMBL" id="RHHQ01000008">
    <property type="protein sequence ID" value="RNB89958.1"/>
    <property type="molecule type" value="Genomic_DNA"/>
</dbReference>
<dbReference type="OrthoDB" id="2678943at2"/>
<dbReference type="RefSeq" id="WP_122918211.1">
    <property type="nucleotide sequence ID" value="NZ_RHHQ01000008.1"/>
</dbReference>
<accession>A0A3M8DPC9</accession>
<dbReference type="AlphaFoldDB" id="A0A3M8DPC9"/>
<organism evidence="1 2">
    <name type="scientific">Brevibacillus fluminis</name>
    <dbReference type="NCBI Taxonomy" id="511487"/>
    <lineage>
        <taxon>Bacteria</taxon>
        <taxon>Bacillati</taxon>
        <taxon>Bacillota</taxon>
        <taxon>Bacilli</taxon>
        <taxon>Bacillales</taxon>
        <taxon>Paenibacillaceae</taxon>
        <taxon>Brevibacillus</taxon>
    </lineage>
</organism>
<name>A0A3M8DPC9_9BACL</name>
<reference evidence="1 2" key="1">
    <citation type="submission" date="2018-10" db="EMBL/GenBank/DDBJ databases">
        <title>Phylogenomics of Brevibacillus.</title>
        <authorList>
            <person name="Dunlap C."/>
        </authorList>
    </citation>
    <scope>NUCLEOTIDE SEQUENCE [LARGE SCALE GENOMIC DNA]</scope>
    <source>
        <strain evidence="1 2">JCM 15716</strain>
    </source>
</reference>
<evidence type="ECO:0000313" key="1">
    <source>
        <dbReference type="EMBL" id="RNB89958.1"/>
    </source>
</evidence>
<keyword evidence="2" id="KW-1185">Reference proteome</keyword>
<evidence type="ECO:0000313" key="2">
    <source>
        <dbReference type="Proteomes" id="UP000271031"/>
    </source>
</evidence>
<proteinExistence type="predicted"/>
<gene>
    <name evidence="1" type="ORF">EDM56_12455</name>
</gene>
<dbReference type="Proteomes" id="UP000271031">
    <property type="component" value="Unassembled WGS sequence"/>
</dbReference>
<comment type="caution">
    <text evidence="1">The sequence shown here is derived from an EMBL/GenBank/DDBJ whole genome shotgun (WGS) entry which is preliminary data.</text>
</comment>
<protein>
    <submittedName>
        <fullName evidence="1">Uncharacterized protein</fullName>
    </submittedName>
</protein>